<organism evidence="6 7">
    <name type="scientific">Hymenobacter guriensis</name>
    <dbReference type="NCBI Taxonomy" id="2793065"/>
    <lineage>
        <taxon>Bacteria</taxon>
        <taxon>Pseudomonadati</taxon>
        <taxon>Bacteroidota</taxon>
        <taxon>Cytophagia</taxon>
        <taxon>Cytophagales</taxon>
        <taxon>Hymenobacteraceae</taxon>
        <taxon>Hymenobacter</taxon>
    </lineage>
</organism>
<keyword evidence="2" id="KW-0238">DNA-binding</keyword>
<dbReference type="Proteomes" id="UP000601099">
    <property type="component" value="Unassembled WGS sequence"/>
</dbReference>
<dbReference type="CDD" id="cd00038">
    <property type="entry name" value="CAP_ED"/>
    <property type="match status" value="1"/>
</dbReference>
<protein>
    <submittedName>
        <fullName evidence="6">Crp/Fnr family transcriptional regulator</fullName>
    </submittedName>
</protein>
<evidence type="ECO:0000256" key="2">
    <source>
        <dbReference type="ARBA" id="ARBA00023125"/>
    </source>
</evidence>
<keyword evidence="1" id="KW-0805">Transcription regulation</keyword>
<accession>A0ABS0L6U1</accession>
<dbReference type="Gene3D" id="1.10.10.10">
    <property type="entry name" value="Winged helix-like DNA-binding domain superfamily/Winged helix DNA-binding domain"/>
    <property type="match status" value="1"/>
</dbReference>
<dbReference type="InterPro" id="IPR012318">
    <property type="entry name" value="HTH_CRP"/>
</dbReference>
<dbReference type="InterPro" id="IPR050397">
    <property type="entry name" value="Env_Response_Regulators"/>
</dbReference>
<sequence>NRFQHLRPDYDLQQDGLNDFLDDARQVSSLQSLSEDRRPHAVARKQVVYDEGDVAARIYFVQAGQVKTSKITTAGKELITGLYQAGEFFGYKALLEGTAHSDSAAATENSVLRYIPADDFTQLLLRNPEVSQQFVRLLAGRVREQEVLLLDMAYNSLRRRVGNMLLRLYQRECELTPAAPHIHISRDDMAALVGTAPESLSRTLSEFRQAGIVELTSKFIRVVQPEKLRSANW</sequence>
<evidence type="ECO:0000259" key="4">
    <source>
        <dbReference type="PROSITE" id="PS50042"/>
    </source>
</evidence>
<feature type="domain" description="Cyclic nucleotide-binding" evidence="4">
    <location>
        <begin position="17"/>
        <end position="141"/>
    </location>
</feature>
<dbReference type="EMBL" id="JADWYK010000017">
    <property type="protein sequence ID" value="MBG8555851.1"/>
    <property type="molecule type" value="Genomic_DNA"/>
</dbReference>
<dbReference type="Pfam" id="PF13545">
    <property type="entry name" value="HTH_Crp_2"/>
    <property type="match status" value="1"/>
</dbReference>
<reference evidence="6 7" key="1">
    <citation type="submission" date="2020-11" db="EMBL/GenBank/DDBJ databases">
        <title>Hymenobacter sp.</title>
        <authorList>
            <person name="Kim M.K."/>
        </authorList>
    </citation>
    <scope>NUCLEOTIDE SEQUENCE [LARGE SCALE GENOMIC DNA]</scope>
    <source>
        <strain evidence="6 7">BT594</strain>
    </source>
</reference>
<dbReference type="PROSITE" id="PS00042">
    <property type="entry name" value="HTH_CRP_1"/>
    <property type="match status" value="1"/>
</dbReference>
<evidence type="ECO:0000256" key="3">
    <source>
        <dbReference type="ARBA" id="ARBA00023163"/>
    </source>
</evidence>
<dbReference type="InterPro" id="IPR018335">
    <property type="entry name" value="Tscrpt_reg_HTH_Crp-type_CS"/>
</dbReference>
<evidence type="ECO:0000256" key="1">
    <source>
        <dbReference type="ARBA" id="ARBA00023015"/>
    </source>
</evidence>
<dbReference type="SMART" id="SM00419">
    <property type="entry name" value="HTH_CRP"/>
    <property type="match status" value="1"/>
</dbReference>
<dbReference type="InterPro" id="IPR000595">
    <property type="entry name" value="cNMP-bd_dom"/>
</dbReference>
<proteinExistence type="predicted"/>
<evidence type="ECO:0000313" key="7">
    <source>
        <dbReference type="Proteomes" id="UP000601099"/>
    </source>
</evidence>
<dbReference type="RefSeq" id="WP_196956870.1">
    <property type="nucleotide sequence ID" value="NZ_JADWYK010000017.1"/>
</dbReference>
<name>A0ABS0L6U1_9BACT</name>
<dbReference type="SUPFAM" id="SSF51206">
    <property type="entry name" value="cAMP-binding domain-like"/>
    <property type="match status" value="1"/>
</dbReference>
<keyword evidence="3" id="KW-0804">Transcription</keyword>
<evidence type="ECO:0000313" key="6">
    <source>
        <dbReference type="EMBL" id="MBG8555851.1"/>
    </source>
</evidence>
<dbReference type="PANTHER" id="PTHR24567">
    <property type="entry name" value="CRP FAMILY TRANSCRIPTIONAL REGULATORY PROTEIN"/>
    <property type="match status" value="1"/>
</dbReference>
<keyword evidence="7" id="KW-1185">Reference proteome</keyword>
<dbReference type="InterPro" id="IPR018490">
    <property type="entry name" value="cNMP-bd_dom_sf"/>
</dbReference>
<dbReference type="Gene3D" id="2.60.120.10">
    <property type="entry name" value="Jelly Rolls"/>
    <property type="match status" value="1"/>
</dbReference>
<dbReference type="SUPFAM" id="SSF46785">
    <property type="entry name" value="Winged helix' DNA-binding domain"/>
    <property type="match status" value="1"/>
</dbReference>
<evidence type="ECO:0000259" key="5">
    <source>
        <dbReference type="PROSITE" id="PS51063"/>
    </source>
</evidence>
<gene>
    <name evidence="6" type="ORF">I5L79_20065</name>
</gene>
<feature type="non-terminal residue" evidence="6">
    <location>
        <position position="1"/>
    </location>
</feature>
<dbReference type="InterPro" id="IPR036388">
    <property type="entry name" value="WH-like_DNA-bd_sf"/>
</dbReference>
<dbReference type="InterPro" id="IPR014710">
    <property type="entry name" value="RmlC-like_jellyroll"/>
</dbReference>
<dbReference type="PROSITE" id="PS50042">
    <property type="entry name" value="CNMP_BINDING_3"/>
    <property type="match status" value="1"/>
</dbReference>
<dbReference type="SMART" id="SM00100">
    <property type="entry name" value="cNMP"/>
    <property type="match status" value="1"/>
</dbReference>
<comment type="caution">
    <text evidence="6">The sequence shown here is derived from an EMBL/GenBank/DDBJ whole genome shotgun (WGS) entry which is preliminary data.</text>
</comment>
<dbReference type="PANTHER" id="PTHR24567:SF26">
    <property type="entry name" value="REGULATORY PROTEIN YEIL"/>
    <property type="match status" value="1"/>
</dbReference>
<feature type="domain" description="HTH crp-type" evidence="5">
    <location>
        <begin position="155"/>
        <end position="226"/>
    </location>
</feature>
<dbReference type="PROSITE" id="PS51063">
    <property type="entry name" value="HTH_CRP_2"/>
    <property type="match status" value="1"/>
</dbReference>
<dbReference type="Pfam" id="PF00027">
    <property type="entry name" value="cNMP_binding"/>
    <property type="match status" value="1"/>
</dbReference>
<dbReference type="InterPro" id="IPR036390">
    <property type="entry name" value="WH_DNA-bd_sf"/>
</dbReference>